<dbReference type="OrthoDB" id="9812993at2"/>
<dbReference type="EMBL" id="CP010086">
    <property type="protein sequence ID" value="AJG99617.1"/>
    <property type="molecule type" value="Genomic_DNA"/>
</dbReference>
<reference evidence="5" key="3">
    <citation type="submission" date="2020-05" db="EMBL/GenBank/DDBJ databases">
        <title>Genomic insights into acetone-butanol-ethanol (ABE) fermentation by sequencing solventogenic clostridia strains.</title>
        <authorList>
            <person name="Brown S."/>
        </authorList>
    </citation>
    <scope>NUCLEOTIDE SEQUENCE</scope>
    <source>
        <strain evidence="5">DJ126</strain>
    </source>
</reference>
<dbReference type="InterPro" id="IPR036271">
    <property type="entry name" value="Tet_transcr_reg_TetR-rel_C_sf"/>
</dbReference>
<dbReference type="PRINTS" id="PR00455">
    <property type="entry name" value="HTHTETR"/>
</dbReference>
<evidence type="ECO:0000313" key="6">
    <source>
        <dbReference type="Proteomes" id="UP000031866"/>
    </source>
</evidence>
<dbReference type="GO" id="GO:0003677">
    <property type="term" value="F:DNA binding"/>
    <property type="evidence" value="ECO:0007669"/>
    <property type="project" value="UniProtKB-UniRule"/>
</dbReference>
<evidence type="ECO:0000256" key="2">
    <source>
        <dbReference type="PROSITE-ProRule" id="PRU00335"/>
    </source>
</evidence>
<keyword evidence="1 2" id="KW-0238">DNA-binding</keyword>
<dbReference type="PROSITE" id="PS50977">
    <property type="entry name" value="HTH_TETR_2"/>
    <property type="match status" value="1"/>
</dbReference>
<sequence length="201" mass="23387">MEIKEKILKSSIKLFMENGFFEVSIRDIFKQININKSAFYKYFKSKDELIYKVIEEFCSPYFDEIIGTTNLCNESAKKKLKTIFIKYCGIIPYLKKILNINRFNYIAVTFITIEGLKSYENKNLVNDFNYRLLEGIDNVVEEGKELGEILPAIDSLSTSKSIVSMLQSSMVLWAMNQNIDINLLFKTNFKYLWKSIGVSPI</sequence>
<dbReference type="InterPro" id="IPR050624">
    <property type="entry name" value="HTH-type_Tx_Regulator"/>
</dbReference>
<reference evidence="6" key="1">
    <citation type="submission" date="2014-12" db="EMBL/GenBank/DDBJ databases">
        <title>Genome sequence of Clostridium beijerinckii strain 59B.</title>
        <authorList>
            <person name="Little G.T."/>
            <person name="Minton N.P."/>
        </authorList>
    </citation>
    <scope>NUCLEOTIDE SEQUENCE [LARGE SCALE GENOMIC DNA]</scope>
    <source>
        <strain evidence="6">59B</strain>
    </source>
</reference>
<dbReference type="AlphaFoldDB" id="A0A0B5QNN3"/>
<evidence type="ECO:0000259" key="3">
    <source>
        <dbReference type="PROSITE" id="PS50977"/>
    </source>
</evidence>
<dbReference type="RefSeq" id="WP_041897128.1">
    <property type="nucleotide sequence ID" value="NZ_CP010086.2"/>
</dbReference>
<dbReference type="Gene3D" id="1.10.357.10">
    <property type="entry name" value="Tetracycline Repressor, domain 2"/>
    <property type="match status" value="1"/>
</dbReference>
<dbReference type="SUPFAM" id="SSF48498">
    <property type="entry name" value="Tetracyclin repressor-like, C-terminal domain"/>
    <property type="match status" value="1"/>
</dbReference>
<dbReference type="InterPro" id="IPR001647">
    <property type="entry name" value="HTH_TetR"/>
</dbReference>
<evidence type="ECO:0000313" key="5">
    <source>
        <dbReference type="EMBL" id="NRV11811.1"/>
    </source>
</evidence>
<dbReference type="Proteomes" id="UP000821656">
    <property type="component" value="Unassembled WGS sequence"/>
</dbReference>
<evidence type="ECO:0000313" key="4">
    <source>
        <dbReference type="EMBL" id="AJG99617.1"/>
    </source>
</evidence>
<organism evidence="4 6">
    <name type="scientific">Clostridium beijerinckii</name>
    <name type="common">Clostridium MP</name>
    <dbReference type="NCBI Taxonomy" id="1520"/>
    <lineage>
        <taxon>Bacteria</taxon>
        <taxon>Bacillati</taxon>
        <taxon>Bacillota</taxon>
        <taxon>Clostridia</taxon>
        <taxon>Eubacteriales</taxon>
        <taxon>Clostridiaceae</taxon>
        <taxon>Clostridium</taxon>
    </lineage>
</organism>
<proteinExistence type="predicted"/>
<protein>
    <submittedName>
        <fullName evidence="5">AcrR family transcriptional regulator</fullName>
    </submittedName>
    <submittedName>
        <fullName evidence="4">TetR family transcriptional regulator</fullName>
    </submittedName>
</protein>
<evidence type="ECO:0000256" key="1">
    <source>
        <dbReference type="ARBA" id="ARBA00023125"/>
    </source>
</evidence>
<accession>A0A0B5QNN3</accession>
<dbReference type="KEGG" id="cbei:LF65_03050"/>
<dbReference type="Proteomes" id="UP000031866">
    <property type="component" value="Chromosome"/>
</dbReference>
<feature type="domain" description="HTH tetR-type" evidence="3">
    <location>
        <begin position="1"/>
        <end position="61"/>
    </location>
</feature>
<reference evidence="4" key="2">
    <citation type="submission" date="2016-02" db="EMBL/GenBank/DDBJ databases">
        <title>Genome sequence of Clostridium beijerinckii strain 59B.</title>
        <authorList>
            <person name="Little G.T."/>
            <person name="Minton N.P."/>
        </authorList>
    </citation>
    <scope>NUCLEOTIDE SEQUENCE</scope>
    <source>
        <strain evidence="4">NCIMB 14988</strain>
    </source>
</reference>
<dbReference type="STRING" id="1520.LF65_03050"/>
<dbReference type="PANTHER" id="PTHR43479">
    <property type="entry name" value="ACREF/ENVCD OPERON REPRESSOR-RELATED"/>
    <property type="match status" value="1"/>
</dbReference>
<dbReference type="Pfam" id="PF00440">
    <property type="entry name" value="TetR_N"/>
    <property type="match status" value="1"/>
</dbReference>
<name>A0A0B5QNN3_CLOBE</name>
<dbReference type="SUPFAM" id="SSF46689">
    <property type="entry name" value="Homeodomain-like"/>
    <property type="match status" value="1"/>
</dbReference>
<gene>
    <name evidence="5" type="ORF">DFH45_004774</name>
    <name evidence="4" type="ORF">LF65_03050</name>
</gene>
<dbReference type="InterPro" id="IPR009057">
    <property type="entry name" value="Homeodomain-like_sf"/>
</dbReference>
<dbReference type="EMBL" id="JABSXK010000001">
    <property type="protein sequence ID" value="NRV11811.1"/>
    <property type="molecule type" value="Genomic_DNA"/>
</dbReference>
<dbReference type="PANTHER" id="PTHR43479:SF11">
    <property type="entry name" value="ACREF_ENVCD OPERON REPRESSOR-RELATED"/>
    <property type="match status" value="1"/>
</dbReference>
<feature type="DNA-binding region" description="H-T-H motif" evidence="2">
    <location>
        <begin position="24"/>
        <end position="43"/>
    </location>
</feature>